<dbReference type="SUPFAM" id="SSF55083">
    <property type="entry name" value="6-hydroxymethyl-7,8-dihydropterin pyrophosphokinase, HPPK"/>
    <property type="match status" value="1"/>
</dbReference>
<evidence type="ECO:0000259" key="13">
    <source>
        <dbReference type="PROSITE" id="PS00794"/>
    </source>
</evidence>
<comment type="caution">
    <text evidence="14">The sequence shown here is derived from an EMBL/GenBank/DDBJ whole genome shotgun (WGS) entry which is preliminary data.</text>
</comment>
<evidence type="ECO:0000256" key="7">
    <source>
        <dbReference type="ARBA" id="ARBA00022777"/>
    </source>
</evidence>
<dbReference type="Proteomes" id="UP000760480">
    <property type="component" value="Unassembled WGS sequence"/>
</dbReference>
<accession>A0ABX1TJK1</accession>
<evidence type="ECO:0000313" key="15">
    <source>
        <dbReference type="Proteomes" id="UP000760480"/>
    </source>
</evidence>
<dbReference type="EMBL" id="SPMZ01000016">
    <property type="protein sequence ID" value="NMQ18849.1"/>
    <property type="molecule type" value="Genomic_DNA"/>
</dbReference>
<evidence type="ECO:0000256" key="12">
    <source>
        <dbReference type="ARBA" id="ARBA00033413"/>
    </source>
</evidence>
<keyword evidence="8" id="KW-0067">ATP-binding</keyword>
<keyword evidence="15" id="KW-1185">Reference proteome</keyword>
<dbReference type="Pfam" id="PF01288">
    <property type="entry name" value="HPPK"/>
    <property type="match status" value="1"/>
</dbReference>
<dbReference type="RefSeq" id="WP_169248103.1">
    <property type="nucleotide sequence ID" value="NZ_SPMZ01000016.1"/>
</dbReference>
<evidence type="ECO:0000256" key="8">
    <source>
        <dbReference type="ARBA" id="ARBA00022840"/>
    </source>
</evidence>
<name>A0ABX1TJK1_9GAMM</name>
<comment type="pathway">
    <text evidence="1">Cofactor biosynthesis; tetrahydrofolate biosynthesis; 2-amino-4-hydroxy-6-hydroxymethyl-7,8-dihydropteridine diphosphate from 7,8-dihydroneopterin triphosphate: step 4/4.</text>
</comment>
<evidence type="ECO:0000256" key="3">
    <source>
        <dbReference type="ARBA" id="ARBA00013253"/>
    </source>
</evidence>
<evidence type="ECO:0000313" key="14">
    <source>
        <dbReference type="EMBL" id="NMQ18849.1"/>
    </source>
</evidence>
<protein>
    <recommendedName>
        <fullName evidence="4">2-amino-4-hydroxy-6-hydroxymethyldihydropteridine pyrophosphokinase</fullName>
        <ecNumber evidence="3">2.7.6.3</ecNumber>
    </recommendedName>
    <alternativeName>
        <fullName evidence="11">6-hydroxymethyl-7,8-dihydropterin pyrophosphokinase</fullName>
    </alternativeName>
    <alternativeName>
        <fullName evidence="12">7,8-dihydro-6-hydroxymethylpterin-pyrophosphokinase</fullName>
    </alternativeName>
</protein>
<comment type="function">
    <text evidence="10">Catalyzes the transfer of pyrophosphate from adenosine triphosphate (ATP) to 6-hydroxymethyl-7,8-dihydropterin, an enzymatic step in folate biosynthesis pathway.</text>
</comment>
<dbReference type="EC" id="2.7.6.3" evidence="3"/>
<dbReference type="GO" id="GO:0003848">
    <property type="term" value="F:2-amino-4-hydroxy-6-hydroxymethyldihydropteridine diphosphokinase activity"/>
    <property type="evidence" value="ECO:0007669"/>
    <property type="project" value="UniProtKB-EC"/>
</dbReference>
<dbReference type="Gene3D" id="3.30.70.560">
    <property type="entry name" value="7,8-Dihydro-6-hydroxymethylpterin-pyrophosphokinase HPPK"/>
    <property type="match status" value="1"/>
</dbReference>
<evidence type="ECO:0000256" key="5">
    <source>
        <dbReference type="ARBA" id="ARBA00022679"/>
    </source>
</evidence>
<evidence type="ECO:0000256" key="10">
    <source>
        <dbReference type="ARBA" id="ARBA00029409"/>
    </source>
</evidence>
<dbReference type="InterPro" id="IPR000550">
    <property type="entry name" value="Hppk"/>
</dbReference>
<gene>
    <name evidence="14" type="primary">folK</name>
    <name evidence="14" type="ORF">E4P82_06275</name>
</gene>
<evidence type="ECO:0000256" key="4">
    <source>
        <dbReference type="ARBA" id="ARBA00016218"/>
    </source>
</evidence>
<dbReference type="PANTHER" id="PTHR43071">
    <property type="entry name" value="2-AMINO-4-HYDROXY-6-HYDROXYMETHYLDIHYDROPTERIDINE PYROPHOSPHOKINASE"/>
    <property type="match status" value="1"/>
</dbReference>
<reference evidence="14 15" key="1">
    <citation type="submission" date="2019-03" db="EMBL/GenBank/DDBJ databases">
        <title>Metabolic reconstructions from genomes of highly enriched 'Candidatus Accumulibacter' and 'Candidatus Competibacter' bioreactor populations.</title>
        <authorList>
            <person name="Annavajhala M.K."/>
            <person name="Welles L."/>
            <person name="Abbas B."/>
            <person name="Sorokin D."/>
            <person name="Park H."/>
            <person name="Van Loosdrecht M."/>
            <person name="Chandran K."/>
        </authorList>
    </citation>
    <scope>NUCLEOTIDE SEQUENCE [LARGE SCALE GENOMIC DNA]</scope>
    <source>
        <strain evidence="14 15">SBR_G</strain>
    </source>
</reference>
<evidence type="ECO:0000256" key="2">
    <source>
        <dbReference type="ARBA" id="ARBA00005810"/>
    </source>
</evidence>
<dbReference type="PROSITE" id="PS00794">
    <property type="entry name" value="HPPK"/>
    <property type="match status" value="1"/>
</dbReference>
<keyword evidence="6" id="KW-0547">Nucleotide-binding</keyword>
<evidence type="ECO:0000256" key="11">
    <source>
        <dbReference type="ARBA" id="ARBA00029766"/>
    </source>
</evidence>
<feature type="domain" description="7,8-dihydro-6-hydroxymethylpterin-pyrophosphokinase" evidence="13">
    <location>
        <begin position="91"/>
        <end position="102"/>
    </location>
</feature>
<keyword evidence="7" id="KW-0418">Kinase</keyword>
<evidence type="ECO:0000256" key="6">
    <source>
        <dbReference type="ARBA" id="ARBA00022741"/>
    </source>
</evidence>
<dbReference type="InterPro" id="IPR035907">
    <property type="entry name" value="Hppk_sf"/>
</dbReference>
<evidence type="ECO:0000256" key="9">
    <source>
        <dbReference type="ARBA" id="ARBA00022909"/>
    </source>
</evidence>
<dbReference type="PANTHER" id="PTHR43071:SF1">
    <property type="entry name" value="2-AMINO-4-HYDROXY-6-HYDROXYMETHYLDIHYDROPTERIDINE PYROPHOSPHOKINASE"/>
    <property type="match status" value="1"/>
</dbReference>
<dbReference type="NCBIfam" id="TIGR01498">
    <property type="entry name" value="folK"/>
    <property type="match status" value="1"/>
</dbReference>
<dbReference type="CDD" id="cd00483">
    <property type="entry name" value="HPPK"/>
    <property type="match status" value="1"/>
</dbReference>
<keyword evidence="9" id="KW-0289">Folate biosynthesis</keyword>
<evidence type="ECO:0000256" key="1">
    <source>
        <dbReference type="ARBA" id="ARBA00005051"/>
    </source>
</evidence>
<keyword evidence="5 14" id="KW-0808">Transferase</keyword>
<comment type="similarity">
    <text evidence="2">Belongs to the HPPK family.</text>
</comment>
<organism evidence="14 15">
    <name type="scientific">Candidatus Competibacter phosphatis</name>
    <dbReference type="NCBI Taxonomy" id="221280"/>
    <lineage>
        <taxon>Bacteria</taxon>
        <taxon>Pseudomonadati</taxon>
        <taxon>Pseudomonadota</taxon>
        <taxon>Gammaproteobacteria</taxon>
        <taxon>Candidatus Competibacteraceae</taxon>
        <taxon>Candidatus Competibacter</taxon>
    </lineage>
</organism>
<proteinExistence type="inferred from homology"/>
<sequence>MRPARAYIGIGGNLDDPLLQMRRAFRALRELPASRCVACSPLYRSVPVGGPSGQPDYLNAAAALDTTLAPDELLIALQAIETAQGRTRTVRWGPRTLDLDLLLYDRLVLDESRLTLPHPRLHERAFVLYPLYDIAPDLEIPGHGLLTDLLTKFPQTALVRLDSAE</sequence>